<proteinExistence type="predicted"/>
<reference evidence="2" key="1">
    <citation type="submission" date="2018-04" db="EMBL/GenBank/DDBJ databases">
        <title>WGS assembly of Panicum hallii.</title>
        <authorList>
            <person name="Lovell J."/>
            <person name="Jenkins J."/>
            <person name="Lowry D."/>
            <person name="Mamidi S."/>
            <person name="Sreedasyam A."/>
            <person name="Weng X."/>
            <person name="Barry K."/>
            <person name="Bonette J."/>
            <person name="Campitelli B."/>
            <person name="Daum C."/>
            <person name="Gordon S."/>
            <person name="Gould B."/>
            <person name="Lipzen A."/>
            <person name="Macqueen A."/>
            <person name="Palacio-Mejia J."/>
            <person name="Plott C."/>
            <person name="Shakirov E."/>
            <person name="Shu S."/>
            <person name="Yoshinaga Y."/>
            <person name="Zane M."/>
            <person name="Rokhsar D."/>
            <person name="Grimwood J."/>
            <person name="Schmutz J."/>
            <person name="Juenger T."/>
        </authorList>
    </citation>
    <scope>NUCLEOTIDE SEQUENCE [LARGE SCALE GENOMIC DNA]</scope>
    <source>
        <strain evidence="2">FIL2</strain>
    </source>
</reference>
<gene>
    <name evidence="2" type="ORF">PAHAL_8G154300</name>
</gene>
<dbReference type="EMBL" id="CM008053">
    <property type="protein sequence ID" value="PVH34136.1"/>
    <property type="molecule type" value="Genomic_DNA"/>
</dbReference>
<evidence type="ECO:0000313" key="2">
    <source>
        <dbReference type="EMBL" id="PVH34136.1"/>
    </source>
</evidence>
<dbReference type="AlphaFoldDB" id="A0A2T8I8W7"/>
<evidence type="ECO:0000256" key="1">
    <source>
        <dbReference type="SAM" id="MobiDB-lite"/>
    </source>
</evidence>
<dbReference type="Proteomes" id="UP000243499">
    <property type="component" value="Chromosome 8"/>
</dbReference>
<dbReference type="Gramene" id="PVH34136">
    <property type="protein sequence ID" value="PVH34136"/>
    <property type="gene ID" value="PAHAL_8G154300"/>
</dbReference>
<feature type="region of interest" description="Disordered" evidence="1">
    <location>
        <begin position="41"/>
        <end position="69"/>
    </location>
</feature>
<accession>A0A2T8I8W7</accession>
<feature type="region of interest" description="Disordered" evidence="1">
    <location>
        <begin position="82"/>
        <end position="101"/>
    </location>
</feature>
<sequence length="139" mass="15115">MEAAPPTHPNTWGNYNCSWSGQPKKGHVSIVRKWEQRPRVRVPAAVASSEGAHGSNPRRGCSRRPPTTVHVTPLARKLLDGGSHAARLPQHAQDEGEPSVLSYGSWGRGRARAKAEPRLVLQICSHCAGKEKLYGKVAD</sequence>
<organism evidence="2">
    <name type="scientific">Panicum hallii</name>
    <dbReference type="NCBI Taxonomy" id="206008"/>
    <lineage>
        <taxon>Eukaryota</taxon>
        <taxon>Viridiplantae</taxon>
        <taxon>Streptophyta</taxon>
        <taxon>Embryophyta</taxon>
        <taxon>Tracheophyta</taxon>
        <taxon>Spermatophyta</taxon>
        <taxon>Magnoliopsida</taxon>
        <taxon>Liliopsida</taxon>
        <taxon>Poales</taxon>
        <taxon>Poaceae</taxon>
        <taxon>PACMAD clade</taxon>
        <taxon>Panicoideae</taxon>
        <taxon>Panicodae</taxon>
        <taxon>Paniceae</taxon>
        <taxon>Panicinae</taxon>
        <taxon>Panicum</taxon>
        <taxon>Panicum sect. Panicum</taxon>
    </lineage>
</organism>
<protein>
    <submittedName>
        <fullName evidence="2">Uncharacterized protein</fullName>
    </submittedName>
</protein>
<name>A0A2T8I8W7_9POAL</name>